<dbReference type="InterPro" id="IPR025202">
    <property type="entry name" value="PLD-like_dom"/>
</dbReference>
<organism evidence="9 10">
    <name type="scientific">Desulfofundulus thermobenzoicus</name>
    <dbReference type="NCBI Taxonomy" id="29376"/>
    <lineage>
        <taxon>Bacteria</taxon>
        <taxon>Bacillati</taxon>
        <taxon>Bacillota</taxon>
        <taxon>Clostridia</taxon>
        <taxon>Eubacteriales</taxon>
        <taxon>Peptococcaceae</taxon>
        <taxon>Desulfofundulus</taxon>
    </lineage>
</organism>
<dbReference type="GO" id="GO:0016891">
    <property type="term" value="F:RNA endonuclease activity producing 5'-phosphomonoesters, hydrolytic mechanism"/>
    <property type="evidence" value="ECO:0007669"/>
    <property type="project" value="TreeGrafter"/>
</dbReference>
<protein>
    <recommendedName>
        <fullName evidence="3">phospholipase D</fullName>
        <ecNumber evidence="3">3.1.4.4</ecNumber>
    </recommendedName>
</protein>
<name>A0A6N7IT79_9FIRM</name>
<comment type="catalytic activity">
    <reaction evidence="1">
        <text>a 1,2-diacyl-sn-glycero-3-phosphocholine + H2O = a 1,2-diacyl-sn-glycero-3-phosphate + choline + H(+)</text>
        <dbReference type="Rhea" id="RHEA:14445"/>
        <dbReference type="ChEBI" id="CHEBI:15354"/>
        <dbReference type="ChEBI" id="CHEBI:15377"/>
        <dbReference type="ChEBI" id="CHEBI:15378"/>
        <dbReference type="ChEBI" id="CHEBI:57643"/>
        <dbReference type="ChEBI" id="CHEBI:58608"/>
        <dbReference type="EC" id="3.1.4.4"/>
    </reaction>
</comment>
<dbReference type="EMBL" id="WHYR01000045">
    <property type="protein sequence ID" value="MQL53325.1"/>
    <property type="molecule type" value="Genomic_DNA"/>
</dbReference>
<evidence type="ECO:0000256" key="4">
    <source>
        <dbReference type="ARBA" id="ARBA00022801"/>
    </source>
</evidence>
<evidence type="ECO:0000259" key="8">
    <source>
        <dbReference type="Pfam" id="PF13091"/>
    </source>
</evidence>
<dbReference type="PANTHER" id="PTHR43856:SF1">
    <property type="entry name" value="MITOCHONDRIAL CARDIOLIPIN HYDROLASE"/>
    <property type="match status" value="1"/>
</dbReference>
<dbReference type="Gene3D" id="3.30.870.10">
    <property type="entry name" value="Endonuclease Chain A"/>
    <property type="match status" value="1"/>
</dbReference>
<reference evidence="9 10" key="1">
    <citation type="submission" date="2019-10" db="EMBL/GenBank/DDBJ databases">
        <title>Comparative genomics of sulfur disproportionating microorganisms.</title>
        <authorList>
            <person name="Ward L.M."/>
            <person name="Bertran E."/>
            <person name="Johnston D."/>
        </authorList>
    </citation>
    <scope>NUCLEOTIDE SEQUENCE [LARGE SCALE GENOMIC DNA]</scope>
    <source>
        <strain evidence="9 10">DSM 14055</strain>
    </source>
</reference>
<feature type="compositionally biased region" description="Basic and acidic residues" evidence="7">
    <location>
        <begin position="261"/>
        <end position="272"/>
    </location>
</feature>
<feature type="region of interest" description="Disordered" evidence="7">
    <location>
        <begin position="51"/>
        <end position="73"/>
    </location>
</feature>
<comment type="caution">
    <text evidence="9">The sequence shown here is derived from an EMBL/GenBank/DDBJ whole genome shotgun (WGS) entry which is preliminary data.</text>
</comment>
<dbReference type="GO" id="GO:0004630">
    <property type="term" value="F:phospholipase D activity"/>
    <property type="evidence" value="ECO:0007669"/>
    <property type="project" value="UniProtKB-EC"/>
</dbReference>
<feature type="domain" description="Phospholipase D-like" evidence="8">
    <location>
        <begin position="88"/>
        <end position="212"/>
    </location>
</feature>
<evidence type="ECO:0000313" key="9">
    <source>
        <dbReference type="EMBL" id="MQL53325.1"/>
    </source>
</evidence>
<accession>A0A6N7IT79</accession>
<keyword evidence="5" id="KW-0442">Lipid degradation</keyword>
<dbReference type="AlphaFoldDB" id="A0A6N7IT79"/>
<dbReference type="GO" id="GO:0016042">
    <property type="term" value="P:lipid catabolic process"/>
    <property type="evidence" value="ECO:0007669"/>
    <property type="project" value="UniProtKB-KW"/>
</dbReference>
<dbReference type="Pfam" id="PF13091">
    <property type="entry name" value="PLDc_2"/>
    <property type="match status" value="1"/>
</dbReference>
<gene>
    <name evidence="9" type="ORF">GFC01_13875</name>
</gene>
<evidence type="ECO:0000256" key="1">
    <source>
        <dbReference type="ARBA" id="ARBA00000798"/>
    </source>
</evidence>
<evidence type="ECO:0000256" key="2">
    <source>
        <dbReference type="ARBA" id="ARBA00008664"/>
    </source>
</evidence>
<sequence>MHRIHILPATEQENLIRKGFASMRVRMFILALALLLLSGCASSYKTTDQQSAPSVNQAAAVPPNQGGAGPLGTPVFTRTNTDPAETLTKLFTGAQKEIDIACYSFTHPEIIKSVLAAKKRGIQIRVITDREQTRGETQQQAMNELVKAGIPVKVNVHPGLMNLRMSIVDGDLVATGTYNYNPLTAKNNDEMLVTLKDESFAAACEKEFERMWSDSREFTSLKGNTTPAKTEKVGTTSETGKAEKTDATLEQGKIHPTTHSSSKEQHKPVAHG</sequence>
<keyword evidence="6" id="KW-0443">Lipid metabolism</keyword>
<proteinExistence type="inferred from homology"/>
<feature type="compositionally biased region" description="Polar residues" evidence="7">
    <location>
        <begin position="221"/>
        <end position="239"/>
    </location>
</feature>
<keyword evidence="10" id="KW-1185">Reference proteome</keyword>
<evidence type="ECO:0000256" key="6">
    <source>
        <dbReference type="ARBA" id="ARBA00023098"/>
    </source>
</evidence>
<dbReference type="EC" id="3.1.4.4" evidence="3"/>
<keyword evidence="4" id="KW-0378">Hydrolase</keyword>
<dbReference type="PANTHER" id="PTHR43856">
    <property type="entry name" value="CARDIOLIPIN HYDROLASE"/>
    <property type="match status" value="1"/>
</dbReference>
<feature type="region of interest" description="Disordered" evidence="7">
    <location>
        <begin position="219"/>
        <end position="272"/>
    </location>
</feature>
<evidence type="ECO:0000256" key="7">
    <source>
        <dbReference type="SAM" id="MobiDB-lite"/>
    </source>
</evidence>
<dbReference type="InterPro" id="IPR051406">
    <property type="entry name" value="PLD_domain"/>
</dbReference>
<evidence type="ECO:0000256" key="5">
    <source>
        <dbReference type="ARBA" id="ARBA00022963"/>
    </source>
</evidence>
<dbReference type="SUPFAM" id="SSF56024">
    <property type="entry name" value="Phospholipase D/nuclease"/>
    <property type="match status" value="1"/>
</dbReference>
<comment type="similarity">
    <text evidence="2">Belongs to the phospholipase D family.</text>
</comment>
<evidence type="ECO:0000256" key="3">
    <source>
        <dbReference type="ARBA" id="ARBA00012027"/>
    </source>
</evidence>
<evidence type="ECO:0000313" key="10">
    <source>
        <dbReference type="Proteomes" id="UP000441717"/>
    </source>
</evidence>
<dbReference type="Proteomes" id="UP000441717">
    <property type="component" value="Unassembled WGS sequence"/>
</dbReference>
<dbReference type="OrthoDB" id="281759at2"/>